<protein>
    <recommendedName>
        <fullName evidence="3">C-type lectin domain-containing protein</fullName>
    </recommendedName>
</protein>
<dbReference type="PANTHER" id="PTHR22803">
    <property type="entry name" value="MANNOSE, PHOSPHOLIPASE, LECTIN RECEPTOR RELATED"/>
    <property type="match status" value="1"/>
</dbReference>
<dbReference type="EMBL" id="CAIIXF020000004">
    <property type="protein sequence ID" value="CAH1781623.1"/>
    <property type="molecule type" value="Genomic_DNA"/>
</dbReference>
<accession>A0A8S4NJJ4</accession>
<evidence type="ECO:0000313" key="4">
    <source>
        <dbReference type="EMBL" id="CAH1781623.1"/>
    </source>
</evidence>
<organism evidence="4 5">
    <name type="scientific">Owenia fusiformis</name>
    <name type="common">Polychaete worm</name>
    <dbReference type="NCBI Taxonomy" id="6347"/>
    <lineage>
        <taxon>Eukaryota</taxon>
        <taxon>Metazoa</taxon>
        <taxon>Spiralia</taxon>
        <taxon>Lophotrochozoa</taxon>
        <taxon>Annelida</taxon>
        <taxon>Polychaeta</taxon>
        <taxon>Sedentaria</taxon>
        <taxon>Canalipalpata</taxon>
        <taxon>Sabellida</taxon>
        <taxon>Oweniida</taxon>
        <taxon>Oweniidae</taxon>
        <taxon>Owenia</taxon>
    </lineage>
</organism>
<dbReference type="OrthoDB" id="6046583at2759"/>
<dbReference type="InterPro" id="IPR016186">
    <property type="entry name" value="C-type_lectin-like/link_sf"/>
</dbReference>
<feature type="domain" description="C-type lectin" evidence="3">
    <location>
        <begin position="132"/>
        <end position="240"/>
    </location>
</feature>
<dbReference type="SMART" id="SM00034">
    <property type="entry name" value="CLECT"/>
    <property type="match status" value="1"/>
</dbReference>
<comment type="caution">
    <text evidence="4">The sequence shown here is derived from an EMBL/GenBank/DDBJ whole genome shotgun (WGS) entry which is preliminary data.</text>
</comment>
<dbReference type="InterPro" id="IPR001304">
    <property type="entry name" value="C-type_lectin-like"/>
</dbReference>
<dbReference type="Pfam" id="PF00059">
    <property type="entry name" value="Lectin_C"/>
    <property type="match status" value="1"/>
</dbReference>
<feature type="coiled-coil region" evidence="2">
    <location>
        <begin position="73"/>
        <end position="100"/>
    </location>
</feature>
<gene>
    <name evidence="4" type="ORF">OFUS_LOCUS8183</name>
</gene>
<keyword evidence="5" id="KW-1185">Reference proteome</keyword>
<dbReference type="PROSITE" id="PS50041">
    <property type="entry name" value="C_TYPE_LECTIN_2"/>
    <property type="match status" value="1"/>
</dbReference>
<dbReference type="InterPro" id="IPR018378">
    <property type="entry name" value="C-type_lectin_CS"/>
</dbReference>
<dbReference type="Proteomes" id="UP000749559">
    <property type="component" value="Unassembled WGS sequence"/>
</dbReference>
<dbReference type="InterPro" id="IPR050111">
    <property type="entry name" value="C-type_lectin/snaclec_domain"/>
</dbReference>
<evidence type="ECO:0000259" key="3">
    <source>
        <dbReference type="PROSITE" id="PS50041"/>
    </source>
</evidence>
<dbReference type="CDD" id="cd00037">
    <property type="entry name" value="CLECT"/>
    <property type="match status" value="1"/>
</dbReference>
<dbReference type="Gene3D" id="3.10.100.10">
    <property type="entry name" value="Mannose-Binding Protein A, subunit A"/>
    <property type="match status" value="1"/>
</dbReference>
<evidence type="ECO:0000256" key="1">
    <source>
        <dbReference type="ARBA" id="ARBA00023157"/>
    </source>
</evidence>
<proteinExistence type="predicted"/>
<name>A0A8S4NJJ4_OWEFU</name>
<sequence>MNMNLTTTVCAHDVKFSVVLQPNYEHESQAEVISNDEATHAVESLLLCNISLLQSKASSTKKCSDVICKKSDIKQQNDEIKKIRDEVNQFRNMVEEKMSTINNGIGDILGQLDGTLLCNKRRTGCPDGFTQHQGSCYLYVDSGSVSWFEANYRFLIESAEENKYIGDIIGNDRLWIGGMRGSTDKPWNWMGSEGKSTPQQYTNWIEGEPNNAGGDEDCMELYQYQWNDENCEKKQNYICEINL</sequence>
<reference evidence="4" key="1">
    <citation type="submission" date="2022-03" db="EMBL/GenBank/DDBJ databases">
        <authorList>
            <person name="Martin C."/>
        </authorList>
    </citation>
    <scope>NUCLEOTIDE SEQUENCE</scope>
</reference>
<keyword evidence="2" id="KW-0175">Coiled coil</keyword>
<dbReference type="AlphaFoldDB" id="A0A8S4NJJ4"/>
<dbReference type="SUPFAM" id="SSF56436">
    <property type="entry name" value="C-type lectin-like"/>
    <property type="match status" value="1"/>
</dbReference>
<dbReference type="PROSITE" id="PS00615">
    <property type="entry name" value="C_TYPE_LECTIN_1"/>
    <property type="match status" value="1"/>
</dbReference>
<keyword evidence="1" id="KW-1015">Disulfide bond</keyword>
<dbReference type="InterPro" id="IPR016187">
    <property type="entry name" value="CTDL_fold"/>
</dbReference>
<evidence type="ECO:0000256" key="2">
    <source>
        <dbReference type="SAM" id="Coils"/>
    </source>
</evidence>
<evidence type="ECO:0000313" key="5">
    <source>
        <dbReference type="Proteomes" id="UP000749559"/>
    </source>
</evidence>